<dbReference type="EMBL" id="KX279892">
    <property type="protein sequence ID" value="ANT40786.1"/>
    <property type="molecule type" value="Genomic_DNA"/>
</dbReference>
<evidence type="ECO:0000313" key="1">
    <source>
        <dbReference type="EMBL" id="ANT40786.1"/>
    </source>
</evidence>
<name>A0A1P8BK24_9CAUD</name>
<dbReference type="RefSeq" id="YP_009786426.1">
    <property type="nucleotide sequence ID" value="NC_047769.1"/>
</dbReference>
<organism evidence="1 2">
    <name type="scientific">Escherichia phage AAPEc6</name>
    <dbReference type="NCBI Taxonomy" id="2886901"/>
    <lineage>
        <taxon>Viruses</taxon>
        <taxon>Duplodnaviria</taxon>
        <taxon>Heunggongvirae</taxon>
        <taxon>Uroviricota</taxon>
        <taxon>Caudoviricetes</taxon>
        <taxon>Autographivirales</taxon>
        <taxon>Autosignataviridae</taxon>
        <taxon>Molineuxvirinae</taxon>
        <taxon>Vectrevirus</taxon>
        <taxon>Vectrevirus AAPEc6</taxon>
    </lineage>
</organism>
<evidence type="ECO:0000313" key="2">
    <source>
        <dbReference type="Proteomes" id="UP000225284"/>
    </source>
</evidence>
<dbReference type="Proteomes" id="UP000225284">
    <property type="component" value="Segment"/>
</dbReference>
<protein>
    <submittedName>
        <fullName evidence="1">DNA-dependent RNA polymerase</fullName>
    </submittedName>
</protein>
<keyword evidence="2" id="KW-1185">Reference proteome</keyword>
<sequence length="99" mass="11123">MMEEVIQAKHVGIIFRDLEQRKVAGHTRLAKEEDTAITTVEQADAYRGPEFTQGETCHQLSLSLCDTMASVNVQEVEDGECVSYVYPLDTIARIKVVHK</sequence>
<accession>A0A1P8BK24</accession>
<proteinExistence type="predicted"/>
<reference evidence="1" key="1">
    <citation type="submission" date="2017-06" db="EMBL/GenBank/DDBJ databases">
        <title>Genome of a bacteriophage of the Autographivirinae subfamily that infects Escherichia coli strain O45:H10.</title>
        <authorList>
            <person name="Nonis J."/>
            <person name="Billington C."/>
            <person name="Varsani A."/>
        </authorList>
    </citation>
    <scope>NUCLEOTIDE SEQUENCE [LARGE SCALE GENOMIC DNA]</scope>
</reference>
<dbReference type="GeneID" id="54976503"/>